<dbReference type="Gene3D" id="1.20.1260.60">
    <property type="entry name" value="Vacuolar protein sorting-associated protein Ist1"/>
    <property type="match status" value="1"/>
</dbReference>
<comment type="similarity">
    <text evidence="1">Belongs to the IST1 family.</text>
</comment>
<feature type="compositionally biased region" description="Low complexity" evidence="2">
    <location>
        <begin position="707"/>
        <end position="727"/>
    </location>
</feature>
<dbReference type="OrthoDB" id="29853at2759"/>
<proteinExistence type="inferred from homology"/>
<feature type="compositionally biased region" description="Acidic residues" evidence="2">
    <location>
        <begin position="336"/>
        <end position="357"/>
    </location>
</feature>
<comment type="caution">
    <text evidence="4">The sequence shown here is derived from an EMBL/GenBank/DDBJ whole genome shotgun (WGS) entry which is preliminary data.</text>
</comment>
<accession>A0A8H5BRQ0</accession>
<feature type="compositionally biased region" description="Basic and acidic residues" evidence="2">
    <location>
        <begin position="728"/>
        <end position="752"/>
    </location>
</feature>
<feature type="compositionally biased region" description="Basic and acidic residues" evidence="2">
    <location>
        <begin position="610"/>
        <end position="624"/>
    </location>
</feature>
<sequence length="791" mass="87371">MTALPWEPTSLKAHLRYTTQRLGQLQGKLDNVGNITRKDIATLLQQGNVGLARAKAQKLIQEDAHGDLLEILEMEVALLLEHFNEMDTNLEPTPLLSEAIASIIYAGPHAHCKELDAVRSTLIQRFGPDFARAATTNRENYVPIRVLRILNAPLPSATLLNRYLATVARAMESTGFLIRTVNVLSEVLNSEISAEVDLDRLRKYCVYGLPDEPSWLRPRIWKLFFGILPAKQSEWSSEITKQRDCYYDLVKRLLKPYEGFEEKEEPEAEALDEALLNIFKHISRIPREMFSHLAEAPETFEETPVSASANPDADTSAPEITISIDNEPTPGISLTDFDEDDDDDSDDDDDDESDSDGGEVKKGTSKTIIEKRIYSFGNAHLCTAQPFCASFIHASINPGKLSPHEVEPEDLAHVEADTFWLFEAIVSEFSELDEEEGGQKWMASFDSVVAWADPELHENLQIKGLQPALPHYSYRWLAPLLTYTIPVPGIFLIWDAIFARLPRERDTNYKLDFLVDVTSAMLISVRRQLLSLGQTSSSNLWNDEGLAPELVAHAERIVQTANDLNNRREMEKRAAEVAQAQPTFGARLATSMWKGFTNQPDPADDSPPSDSDRDKRDDGNETERPAQASTFNLTSVLGGLRPKPQAPVPAPDATTAAPSQPIGASAAAGFWNYAGKLKDSDTVATLAKVGTNWRAKAATVGSQWGRNSISVSNNGQSSSISQRLSGGSDHRPEFGTGDRRDTFVTDARRDSSPRPYFTSPTFQDTAPGYYSSSSNTSSSITSSPTSPADSP</sequence>
<feature type="compositionally biased region" description="Low complexity" evidence="2">
    <location>
        <begin position="651"/>
        <end position="660"/>
    </location>
</feature>
<feature type="region of interest" description="Disordered" evidence="2">
    <location>
        <begin position="594"/>
        <end position="660"/>
    </location>
</feature>
<dbReference type="GO" id="GO:0015031">
    <property type="term" value="P:protein transport"/>
    <property type="evidence" value="ECO:0007669"/>
    <property type="project" value="InterPro"/>
</dbReference>
<dbReference type="InterPro" id="IPR042277">
    <property type="entry name" value="IST1-like"/>
</dbReference>
<dbReference type="InterPro" id="IPR035969">
    <property type="entry name" value="Rab-GAP_TBC_sf"/>
</dbReference>
<feature type="region of interest" description="Disordered" evidence="2">
    <location>
        <begin position="297"/>
        <end position="363"/>
    </location>
</feature>
<feature type="region of interest" description="Disordered" evidence="2">
    <location>
        <begin position="706"/>
        <end position="791"/>
    </location>
</feature>
<evidence type="ECO:0000256" key="2">
    <source>
        <dbReference type="SAM" id="MobiDB-lite"/>
    </source>
</evidence>
<feature type="compositionally biased region" description="Low complexity" evidence="2">
    <location>
        <begin position="771"/>
        <end position="791"/>
    </location>
</feature>
<gene>
    <name evidence="4" type="ORF">D9611_014919</name>
</gene>
<dbReference type="Gene3D" id="1.10.472.80">
    <property type="entry name" value="Ypt/Rab-GAP domain of gyp1p, domain 3"/>
    <property type="match status" value="1"/>
</dbReference>
<reference evidence="4 5" key="1">
    <citation type="journal article" date="2020" name="ISME J.">
        <title>Uncovering the hidden diversity of litter-decomposition mechanisms in mushroom-forming fungi.</title>
        <authorList>
            <person name="Floudas D."/>
            <person name="Bentzer J."/>
            <person name="Ahren D."/>
            <person name="Johansson T."/>
            <person name="Persson P."/>
            <person name="Tunlid A."/>
        </authorList>
    </citation>
    <scope>NUCLEOTIDE SEQUENCE [LARGE SCALE GENOMIC DNA]</scope>
    <source>
        <strain evidence="4 5">CBS 175.51</strain>
    </source>
</reference>
<dbReference type="AlphaFoldDB" id="A0A8H5BRQ0"/>
<evidence type="ECO:0000256" key="1">
    <source>
        <dbReference type="ARBA" id="ARBA00005536"/>
    </source>
</evidence>
<dbReference type="Pfam" id="PF03398">
    <property type="entry name" value="Ist1"/>
    <property type="match status" value="1"/>
</dbReference>
<organism evidence="4 5">
    <name type="scientific">Ephemerocybe angulata</name>
    <dbReference type="NCBI Taxonomy" id="980116"/>
    <lineage>
        <taxon>Eukaryota</taxon>
        <taxon>Fungi</taxon>
        <taxon>Dikarya</taxon>
        <taxon>Basidiomycota</taxon>
        <taxon>Agaricomycotina</taxon>
        <taxon>Agaricomycetes</taxon>
        <taxon>Agaricomycetidae</taxon>
        <taxon>Agaricales</taxon>
        <taxon>Agaricineae</taxon>
        <taxon>Psathyrellaceae</taxon>
        <taxon>Ephemerocybe</taxon>
    </lineage>
</organism>
<name>A0A8H5BRQ0_9AGAR</name>
<dbReference type="PROSITE" id="PS50086">
    <property type="entry name" value="TBC_RABGAP"/>
    <property type="match status" value="1"/>
</dbReference>
<evidence type="ECO:0000313" key="5">
    <source>
        <dbReference type="Proteomes" id="UP000541558"/>
    </source>
</evidence>
<dbReference type="Pfam" id="PF00566">
    <property type="entry name" value="RabGAP-TBC"/>
    <property type="match status" value="1"/>
</dbReference>
<dbReference type="PANTHER" id="PTHR12161">
    <property type="entry name" value="IST1 FAMILY MEMBER"/>
    <property type="match status" value="1"/>
</dbReference>
<feature type="domain" description="Rab-GAP TBC" evidence="3">
    <location>
        <begin position="211"/>
        <end position="501"/>
    </location>
</feature>
<dbReference type="EMBL" id="JAACJK010000153">
    <property type="protein sequence ID" value="KAF5327996.1"/>
    <property type="molecule type" value="Genomic_DNA"/>
</dbReference>
<dbReference type="SUPFAM" id="SSF47923">
    <property type="entry name" value="Ypt/Rab-GAP domain of gyp1p"/>
    <property type="match status" value="2"/>
</dbReference>
<dbReference type="Proteomes" id="UP000541558">
    <property type="component" value="Unassembled WGS sequence"/>
</dbReference>
<keyword evidence="5" id="KW-1185">Reference proteome</keyword>
<dbReference type="PANTHER" id="PTHR12161:SF5">
    <property type="entry name" value="IST1 HOMOLOG"/>
    <property type="match status" value="1"/>
</dbReference>
<dbReference type="InterPro" id="IPR005061">
    <property type="entry name" value="Ist1"/>
</dbReference>
<dbReference type="InterPro" id="IPR000195">
    <property type="entry name" value="Rab-GAP-TBC_dom"/>
</dbReference>
<protein>
    <recommendedName>
        <fullName evidence="3">Rab-GAP TBC domain-containing protein</fullName>
    </recommendedName>
</protein>
<evidence type="ECO:0000259" key="3">
    <source>
        <dbReference type="PROSITE" id="PS50086"/>
    </source>
</evidence>
<evidence type="ECO:0000313" key="4">
    <source>
        <dbReference type="EMBL" id="KAF5327996.1"/>
    </source>
</evidence>